<keyword evidence="5 7" id="KW-1278">Translocase</keyword>
<dbReference type="GO" id="GO:0005524">
    <property type="term" value="F:ATP binding"/>
    <property type="evidence" value="ECO:0007669"/>
    <property type="project" value="UniProtKB-KW"/>
</dbReference>
<comment type="catalytic activity">
    <reaction evidence="7">
        <text>ATP + H2O + polyamine-[polyamine-binding protein]Side 1 = ADP + phosphate + polyamineSide 2 + [polyamine-binding protein]Side 1.</text>
        <dbReference type="EC" id="7.6.2.11"/>
    </reaction>
</comment>
<sequence>MSAAQKVVVARDPEVELRESGLTINHAKKTFISAEGKEVHAIDDVSLAIHKGEFFILLGPSGCGKTTLLRSIAGLESLDAGEIYLGDQRIDPLPPYDRPVNTVFQSYALFPHMTVAQNVAFGLEMEKKPKDEITKTVQEMLDLVHLGDFGGRKPSQMSGGQQQRVALARSLAKRPKVLLLDESLSALDFKLRRQMQVELKRIQRETGITFIFVTHDQEEALSMGDRIAVFSKGRPEQVGTPEQIYNEPANRFVADFIGDINFLDAVKSGDGVITVEGVPFHVKQDISDLADGAEICAAVRPERINLAAPDDTALQGTVETVVFMGADVRCHVRLGDGALLLVRVSPPFDTSVLSLGVPTGSGLHEVSWPGAFCFQRFQAVSLAFSRAHRKPGGGRCHQRCTSVAVHATHHLLVHRRVQKVEGRDVEELRHRGDVLDGPGGLAGHLRGHRTLLQPQRGAQCLLVQATSRQLHVDVPDEHLLHVVAESIGSGR</sequence>
<dbReference type="Gene3D" id="3.40.50.300">
    <property type="entry name" value="P-loop containing nucleotide triphosphate hydrolases"/>
    <property type="match status" value="1"/>
</dbReference>
<dbReference type="InterPro" id="IPR005893">
    <property type="entry name" value="PotA-like"/>
</dbReference>
<evidence type="ECO:0000256" key="3">
    <source>
        <dbReference type="ARBA" id="ARBA00022741"/>
    </source>
</evidence>
<dbReference type="InterPro" id="IPR017871">
    <property type="entry name" value="ABC_transporter-like_CS"/>
</dbReference>
<dbReference type="InterPro" id="IPR050093">
    <property type="entry name" value="ABC_SmlMolc_Importer"/>
</dbReference>
<gene>
    <name evidence="7" type="primary">potA</name>
    <name evidence="9" type="ORF">EMO89_05320</name>
</gene>
<keyword evidence="6 7" id="KW-0472">Membrane</keyword>
<name>A0A5M9ZRX3_9BIFI</name>
<accession>A0A5M9ZRX3</accession>
<keyword evidence="3 7" id="KW-0547">Nucleotide-binding</keyword>
<dbReference type="NCBIfam" id="TIGR01187">
    <property type="entry name" value="potA"/>
    <property type="match status" value="1"/>
</dbReference>
<dbReference type="Proteomes" id="UP000412028">
    <property type="component" value="Unassembled WGS sequence"/>
</dbReference>
<dbReference type="SMART" id="SM00382">
    <property type="entry name" value="AAA"/>
    <property type="match status" value="1"/>
</dbReference>
<keyword evidence="1 7" id="KW-0813">Transport</keyword>
<dbReference type="InterPro" id="IPR003593">
    <property type="entry name" value="AAA+_ATPase"/>
</dbReference>
<comment type="function">
    <text evidence="7">Part of the ABC transporter complex PotABCD involved in spermidine/putrescine import. Responsible for energy coupling to the transport system.</text>
</comment>
<dbReference type="FunFam" id="3.40.50.300:FF:000133">
    <property type="entry name" value="Spermidine/putrescine import ATP-binding protein PotA"/>
    <property type="match status" value="1"/>
</dbReference>
<comment type="subunit">
    <text evidence="7">The complex is composed of two ATP-binding proteins (PotA), two transmembrane proteins (PotB and PotC) and a solute-binding protein (PotD).</text>
</comment>
<dbReference type="InterPro" id="IPR013611">
    <property type="entry name" value="Transp-assoc_OB_typ2"/>
</dbReference>
<dbReference type="EMBL" id="RZUI01000005">
    <property type="protein sequence ID" value="KAA8830407.1"/>
    <property type="molecule type" value="Genomic_DNA"/>
</dbReference>
<dbReference type="GO" id="GO:0015417">
    <property type="term" value="F:ABC-type polyamine transporter activity"/>
    <property type="evidence" value="ECO:0007669"/>
    <property type="project" value="UniProtKB-EC"/>
</dbReference>
<dbReference type="Pfam" id="PF00005">
    <property type="entry name" value="ABC_tran"/>
    <property type="match status" value="1"/>
</dbReference>
<dbReference type="PANTHER" id="PTHR42781">
    <property type="entry name" value="SPERMIDINE/PUTRESCINE IMPORT ATP-BINDING PROTEIN POTA"/>
    <property type="match status" value="1"/>
</dbReference>
<dbReference type="SUPFAM" id="SSF52540">
    <property type="entry name" value="P-loop containing nucleoside triphosphate hydrolases"/>
    <property type="match status" value="1"/>
</dbReference>
<dbReference type="AlphaFoldDB" id="A0A5M9ZRX3"/>
<keyword evidence="4 7" id="KW-0067">ATP-binding</keyword>
<feature type="domain" description="ABC transporter" evidence="8">
    <location>
        <begin position="22"/>
        <end position="257"/>
    </location>
</feature>
<keyword evidence="2 7" id="KW-1003">Cell membrane</keyword>
<dbReference type="EC" id="7.6.2.11" evidence="7"/>
<evidence type="ECO:0000256" key="1">
    <source>
        <dbReference type="ARBA" id="ARBA00022448"/>
    </source>
</evidence>
<evidence type="ECO:0000256" key="4">
    <source>
        <dbReference type="ARBA" id="ARBA00022840"/>
    </source>
</evidence>
<evidence type="ECO:0000313" key="10">
    <source>
        <dbReference type="Proteomes" id="UP000412028"/>
    </source>
</evidence>
<dbReference type="Gene3D" id="2.40.50.100">
    <property type="match status" value="1"/>
</dbReference>
<dbReference type="OrthoDB" id="9802264at2"/>
<protein>
    <recommendedName>
        <fullName evidence="7">Spermidine/putrescine import ATP-binding protein PotA</fullName>
        <ecNumber evidence="7">7.6.2.11</ecNumber>
    </recommendedName>
</protein>
<proteinExistence type="inferred from homology"/>
<dbReference type="PANTHER" id="PTHR42781:SF4">
    <property type="entry name" value="SPERMIDINE_PUTRESCINE IMPORT ATP-BINDING PROTEIN POTA"/>
    <property type="match status" value="1"/>
</dbReference>
<evidence type="ECO:0000256" key="6">
    <source>
        <dbReference type="ARBA" id="ARBA00023136"/>
    </source>
</evidence>
<evidence type="ECO:0000256" key="2">
    <source>
        <dbReference type="ARBA" id="ARBA00022475"/>
    </source>
</evidence>
<dbReference type="SUPFAM" id="SSF50331">
    <property type="entry name" value="MOP-like"/>
    <property type="match status" value="1"/>
</dbReference>
<dbReference type="PROSITE" id="PS50893">
    <property type="entry name" value="ABC_TRANSPORTER_2"/>
    <property type="match status" value="1"/>
</dbReference>
<dbReference type="PROSITE" id="PS00211">
    <property type="entry name" value="ABC_TRANSPORTER_1"/>
    <property type="match status" value="1"/>
</dbReference>
<dbReference type="GO" id="GO:0016887">
    <property type="term" value="F:ATP hydrolysis activity"/>
    <property type="evidence" value="ECO:0007669"/>
    <property type="project" value="InterPro"/>
</dbReference>
<organism evidence="9 10">
    <name type="scientific">Bifidobacterium tissieri</name>
    <dbReference type="NCBI Taxonomy" id="1630162"/>
    <lineage>
        <taxon>Bacteria</taxon>
        <taxon>Bacillati</taxon>
        <taxon>Actinomycetota</taxon>
        <taxon>Actinomycetes</taxon>
        <taxon>Bifidobacteriales</taxon>
        <taxon>Bifidobacteriaceae</taxon>
        <taxon>Bifidobacterium</taxon>
    </lineage>
</organism>
<comment type="similarity">
    <text evidence="7">Belongs to the ABC transporter superfamily. Spermidine/putrescine importer (TC 3.A.1.11.1) family.</text>
</comment>
<evidence type="ECO:0000259" key="8">
    <source>
        <dbReference type="PROSITE" id="PS50893"/>
    </source>
</evidence>
<reference evidence="9 10" key="1">
    <citation type="journal article" date="2019" name="Syst. Appl. Microbiol.">
        <title>Characterization of Bifidobacterium species in feaces of the Egyptian fruit bat: Description of B. vespertilionis sp. nov. and B. rousetti sp. nov.</title>
        <authorList>
            <person name="Modesto M."/>
            <person name="Satti M."/>
            <person name="Watanabe K."/>
            <person name="Puglisi E."/>
            <person name="Morelli L."/>
            <person name="Huang C.-H."/>
            <person name="Liou J.-S."/>
            <person name="Miyashita M."/>
            <person name="Tamura T."/>
            <person name="Saito S."/>
            <person name="Mori K."/>
            <person name="Huang L."/>
            <person name="Sciavilla P."/>
            <person name="Sandri C."/>
            <person name="Spiezio C."/>
            <person name="Vitali F."/>
            <person name="Cavalieri D."/>
            <person name="Perpetuini G."/>
            <person name="Tofalo R."/>
            <person name="Bonetti A."/>
            <person name="Arita M."/>
            <person name="Mattarelli P."/>
        </authorList>
    </citation>
    <scope>NUCLEOTIDE SEQUENCE [LARGE SCALE GENOMIC DNA]</scope>
    <source>
        <strain evidence="9 10">RST7</strain>
    </source>
</reference>
<comment type="caution">
    <text evidence="9">The sequence shown here is derived from an EMBL/GenBank/DDBJ whole genome shotgun (WGS) entry which is preliminary data.</text>
</comment>
<dbReference type="InterPro" id="IPR008995">
    <property type="entry name" value="Mo/tungstate-bd_C_term_dom"/>
</dbReference>
<dbReference type="InterPro" id="IPR012340">
    <property type="entry name" value="NA-bd_OB-fold"/>
</dbReference>
<dbReference type="GO" id="GO:0043190">
    <property type="term" value="C:ATP-binding cassette (ABC) transporter complex"/>
    <property type="evidence" value="ECO:0007669"/>
    <property type="project" value="InterPro"/>
</dbReference>
<dbReference type="Pfam" id="PF08402">
    <property type="entry name" value="TOBE_2"/>
    <property type="match status" value="1"/>
</dbReference>
<evidence type="ECO:0000256" key="7">
    <source>
        <dbReference type="RuleBase" id="RU364083"/>
    </source>
</evidence>
<dbReference type="Gene3D" id="2.40.50.140">
    <property type="entry name" value="Nucleic acid-binding proteins"/>
    <property type="match status" value="1"/>
</dbReference>
<dbReference type="InterPro" id="IPR003439">
    <property type="entry name" value="ABC_transporter-like_ATP-bd"/>
</dbReference>
<dbReference type="InterPro" id="IPR027417">
    <property type="entry name" value="P-loop_NTPase"/>
</dbReference>
<evidence type="ECO:0000256" key="5">
    <source>
        <dbReference type="ARBA" id="ARBA00022967"/>
    </source>
</evidence>
<evidence type="ECO:0000313" key="9">
    <source>
        <dbReference type="EMBL" id="KAA8830407.1"/>
    </source>
</evidence>